<dbReference type="PANTHER" id="PTHR23090">
    <property type="entry name" value="NH 3 /GLUTAMINE-DEPENDENT NAD + SYNTHETASE"/>
    <property type="match status" value="1"/>
</dbReference>
<dbReference type="Proteomes" id="UP000614609">
    <property type="component" value="Unassembled WGS sequence"/>
</dbReference>
<protein>
    <recommendedName>
        <fullName evidence="7">NH(3)-dependent NAD(+) synthetase</fullName>
        <ecNumber evidence="7">6.3.1.5</ecNumber>
    </recommendedName>
</protein>
<dbReference type="GO" id="GO:0009435">
    <property type="term" value="P:NAD+ biosynthetic process"/>
    <property type="evidence" value="ECO:0007669"/>
    <property type="project" value="UniProtKB-UniPathway"/>
</dbReference>
<keyword evidence="5 6" id="KW-0520">NAD</keyword>
<accession>A0A830FYJ4</accession>
<dbReference type="GO" id="GO:0004359">
    <property type="term" value="F:glutaminase activity"/>
    <property type="evidence" value="ECO:0007669"/>
    <property type="project" value="InterPro"/>
</dbReference>
<comment type="similarity">
    <text evidence="6">Belongs to the NAD synthetase family.</text>
</comment>
<comment type="catalytic activity">
    <reaction evidence="7">
        <text>deamido-NAD(+) + NH4(+) + ATP = AMP + diphosphate + NAD(+) + H(+)</text>
        <dbReference type="Rhea" id="RHEA:21188"/>
        <dbReference type="ChEBI" id="CHEBI:15378"/>
        <dbReference type="ChEBI" id="CHEBI:28938"/>
        <dbReference type="ChEBI" id="CHEBI:30616"/>
        <dbReference type="ChEBI" id="CHEBI:33019"/>
        <dbReference type="ChEBI" id="CHEBI:57540"/>
        <dbReference type="ChEBI" id="CHEBI:58437"/>
        <dbReference type="ChEBI" id="CHEBI:456215"/>
        <dbReference type="EC" id="6.3.1.5"/>
    </reaction>
</comment>
<evidence type="ECO:0000256" key="4">
    <source>
        <dbReference type="ARBA" id="ARBA00022840"/>
    </source>
</evidence>
<dbReference type="Gene3D" id="3.40.50.620">
    <property type="entry name" value="HUPs"/>
    <property type="match status" value="1"/>
</dbReference>
<keyword evidence="11" id="KW-1185">Reference proteome</keyword>
<gene>
    <name evidence="10" type="ORF">GCM10009017_16830</name>
</gene>
<evidence type="ECO:0000256" key="1">
    <source>
        <dbReference type="ARBA" id="ARBA00004790"/>
    </source>
</evidence>
<dbReference type="InterPro" id="IPR014729">
    <property type="entry name" value="Rossmann-like_a/b/a_fold"/>
</dbReference>
<dbReference type="GO" id="GO:0008795">
    <property type="term" value="F:NAD+ synthase activity"/>
    <property type="evidence" value="ECO:0007669"/>
    <property type="project" value="UniProtKB-EC"/>
</dbReference>
<dbReference type="GO" id="GO:0005524">
    <property type="term" value="F:ATP binding"/>
    <property type="evidence" value="ECO:0007669"/>
    <property type="project" value="UniProtKB-KW"/>
</dbReference>
<evidence type="ECO:0000256" key="3">
    <source>
        <dbReference type="ARBA" id="ARBA00022741"/>
    </source>
</evidence>
<evidence type="ECO:0000256" key="5">
    <source>
        <dbReference type="ARBA" id="ARBA00023027"/>
    </source>
</evidence>
<dbReference type="EC" id="6.3.1.5" evidence="7"/>
<dbReference type="SUPFAM" id="SSF52402">
    <property type="entry name" value="Adenine nucleotide alpha hydrolases-like"/>
    <property type="match status" value="1"/>
</dbReference>
<dbReference type="Pfam" id="PF02540">
    <property type="entry name" value="NAD_synthase"/>
    <property type="match status" value="1"/>
</dbReference>
<feature type="region of interest" description="Disordered" evidence="8">
    <location>
        <begin position="1"/>
        <end position="48"/>
    </location>
</feature>
<dbReference type="GO" id="GO:0005737">
    <property type="term" value="C:cytoplasm"/>
    <property type="evidence" value="ECO:0007669"/>
    <property type="project" value="InterPro"/>
</dbReference>
<organism evidence="10 11">
    <name type="scientific">Halarchaeum rubridurum</name>
    <dbReference type="NCBI Taxonomy" id="489911"/>
    <lineage>
        <taxon>Archaea</taxon>
        <taxon>Methanobacteriati</taxon>
        <taxon>Methanobacteriota</taxon>
        <taxon>Stenosarchaea group</taxon>
        <taxon>Halobacteria</taxon>
        <taxon>Halobacteriales</taxon>
        <taxon>Halobacteriaceae</taxon>
    </lineage>
</organism>
<dbReference type="UniPathway" id="UPA00253">
    <property type="reaction ID" value="UER00333"/>
</dbReference>
<dbReference type="InterPro" id="IPR003694">
    <property type="entry name" value="NAD_synthase"/>
</dbReference>
<keyword evidence="4 6" id="KW-0067">ATP-binding</keyword>
<dbReference type="InterPro" id="IPR022310">
    <property type="entry name" value="NAD/GMP_synthase"/>
</dbReference>
<evidence type="ECO:0000256" key="8">
    <source>
        <dbReference type="SAM" id="MobiDB-lite"/>
    </source>
</evidence>
<proteinExistence type="inferred from homology"/>
<dbReference type="CDD" id="cd00553">
    <property type="entry name" value="NAD_synthase"/>
    <property type="match status" value="1"/>
</dbReference>
<keyword evidence="3 6" id="KW-0547">Nucleotide-binding</keyword>
<dbReference type="PANTHER" id="PTHR23090:SF9">
    <property type="entry name" value="GLUTAMINE-DEPENDENT NAD(+) SYNTHETASE"/>
    <property type="match status" value="1"/>
</dbReference>
<evidence type="ECO:0000256" key="6">
    <source>
        <dbReference type="RuleBase" id="RU003811"/>
    </source>
</evidence>
<evidence type="ECO:0000313" key="10">
    <source>
        <dbReference type="EMBL" id="GGM67262.1"/>
    </source>
</evidence>
<reference evidence="10" key="1">
    <citation type="journal article" date="2014" name="Int. J. Syst. Evol. Microbiol.">
        <title>Complete genome sequence of Corynebacterium casei LMG S-19264T (=DSM 44701T), isolated from a smear-ripened cheese.</title>
        <authorList>
            <consortium name="US DOE Joint Genome Institute (JGI-PGF)"/>
            <person name="Walter F."/>
            <person name="Albersmeier A."/>
            <person name="Kalinowski J."/>
            <person name="Ruckert C."/>
        </authorList>
    </citation>
    <scope>NUCLEOTIDE SEQUENCE</scope>
    <source>
        <strain evidence="10">JCM 16108</strain>
    </source>
</reference>
<feature type="domain" description="NAD/GMP synthase" evidence="9">
    <location>
        <begin position="53"/>
        <end position="291"/>
    </location>
</feature>
<dbReference type="NCBIfam" id="TIGR00552">
    <property type="entry name" value="nadE"/>
    <property type="match status" value="1"/>
</dbReference>
<dbReference type="AlphaFoldDB" id="A0A830FYJ4"/>
<dbReference type="GO" id="GO:0003952">
    <property type="term" value="F:NAD+ synthase (glutamine-hydrolyzing) activity"/>
    <property type="evidence" value="ECO:0007669"/>
    <property type="project" value="InterPro"/>
</dbReference>
<comment type="caution">
    <text evidence="10">The sequence shown here is derived from an EMBL/GenBank/DDBJ whole genome shotgun (WGS) entry which is preliminary data.</text>
</comment>
<keyword evidence="2 6" id="KW-0436">Ligase</keyword>
<evidence type="ECO:0000256" key="7">
    <source>
        <dbReference type="RuleBase" id="RU003812"/>
    </source>
</evidence>
<dbReference type="NCBIfam" id="NF010587">
    <property type="entry name" value="PRK13980.1"/>
    <property type="match status" value="1"/>
</dbReference>
<evidence type="ECO:0000256" key="2">
    <source>
        <dbReference type="ARBA" id="ARBA00022598"/>
    </source>
</evidence>
<comment type="pathway">
    <text evidence="1">Cofactor biosynthesis; NAD(+) biosynthesis.</text>
</comment>
<sequence length="298" mass="31536">MPGERASRHAYGHPAPWVGVADSDRGASTDTGHGTDPTADATRGRIDPDRAAERITAFLRDGLADTGANGYVVGVSGGLDSAVGLRLAVDAVGPERVHGLVLPGAPSDPQNMVDARDLCESLGVDYDEESIEAHVEAVRGDAVALDERDAGNVRARARMLRLYAAANARDLLVLGPDNRSEHLLGYFTKGGDGVVDRAPLCDLYKTEVVALAEALVLDPRFVEKEPTAGLWAGQTDREELGAPYSVIDPVLRCLVDDGLDVDATAARVEATEETVARLADLHEASAHKRRPAPTPGLR</sequence>
<name>A0A830FYJ4_9EURY</name>
<evidence type="ECO:0000313" key="11">
    <source>
        <dbReference type="Proteomes" id="UP000614609"/>
    </source>
</evidence>
<dbReference type="EMBL" id="BMOO01000003">
    <property type="protein sequence ID" value="GGM67262.1"/>
    <property type="molecule type" value="Genomic_DNA"/>
</dbReference>
<evidence type="ECO:0000259" key="9">
    <source>
        <dbReference type="Pfam" id="PF02540"/>
    </source>
</evidence>
<reference evidence="10" key="2">
    <citation type="submission" date="2020-09" db="EMBL/GenBank/DDBJ databases">
        <authorList>
            <person name="Sun Q."/>
            <person name="Ohkuma M."/>
        </authorList>
    </citation>
    <scope>NUCLEOTIDE SEQUENCE</scope>
    <source>
        <strain evidence="10">JCM 16108</strain>
    </source>
</reference>